<feature type="signal peptide" evidence="1">
    <location>
        <begin position="1"/>
        <end position="24"/>
    </location>
</feature>
<evidence type="ECO:0000256" key="1">
    <source>
        <dbReference type="SAM" id="SignalP"/>
    </source>
</evidence>
<dbReference type="OMA" id="EITWIFI"/>
<reference evidence="3" key="1">
    <citation type="submission" date="2018-01" db="EMBL/GenBank/DDBJ databases">
        <authorList>
            <person name="Alioto T."/>
            <person name="Alioto T."/>
        </authorList>
    </citation>
    <scope>NUCLEOTIDE SEQUENCE [LARGE SCALE GENOMIC DNA]</scope>
</reference>
<accession>A0A3B0KEV4</accession>
<dbReference type="AlphaFoldDB" id="A0A3B0KEV4"/>
<feature type="chain" id="PRO_5017326572" description="MD-2-related lipid-recognition domain-containing protein" evidence="1">
    <location>
        <begin position="25"/>
        <end position="181"/>
    </location>
</feature>
<name>A0A3B0KEV4_DROGU</name>
<sequence length="181" mass="21331">MRCQMVFCVVIGLLLTFNINFQDAVIFKFTNIVCESYNQSWVVFRYCRLKAVGRDRVHLNVNATILYPAYNITNHGKIFKRASGYKPWILDTTVDACRFVRKNYDPFAKIVFSLFKNFSNINHTCPFVGHQILKDFYLKPELLILPFPTGDYMLSMRWYFGKRLQFDTNVSFVFVEDLIKS</sequence>
<dbReference type="PANTHER" id="PTHR20898">
    <property type="entry name" value="DAEDALUS ON 3-RELATED-RELATED"/>
    <property type="match status" value="1"/>
</dbReference>
<dbReference type="SMART" id="SM00697">
    <property type="entry name" value="DM8"/>
    <property type="match status" value="1"/>
</dbReference>
<dbReference type="Proteomes" id="UP000268350">
    <property type="component" value="Unassembled WGS sequence"/>
</dbReference>
<protein>
    <recommendedName>
        <fullName evidence="4">MD-2-related lipid-recognition domain-containing protein</fullName>
    </recommendedName>
</protein>
<evidence type="ECO:0000313" key="3">
    <source>
        <dbReference type="Proteomes" id="UP000268350"/>
    </source>
</evidence>
<proteinExistence type="predicted"/>
<evidence type="ECO:0000313" key="2">
    <source>
        <dbReference type="EMBL" id="SPP83591.1"/>
    </source>
</evidence>
<dbReference type="InterPro" id="IPR010512">
    <property type="entry name" value="DUF1091"/>
</dbReference>
<keyword evidence="1" id="KW-0732">Signal</keyword>
<organism evidence="2 3">
    <name type="scientific">Drosophila guanche</name>
    <name type="common">Fruit fly</name>
    <dbReference type="NCBI Taxonomy" id="7266"/>
    <lineage>
        <taxon>Eukaryota</taxon>
        <taxon>Metazoa</taxon>
        <taxon>Ecdysozoa</taxon>
        <taxon>Arthropoda</taxon>
        <taxon>Hexapoda</taxon>
        <taxon>Insecta</taxon>
        <taxon>Pterygota</taxon>
        <taxon>Neoptera</taxon>
        <taxon>Endopterygota</taxon>
        <taxon>Diptera</taxon>
        <taxon>Brachycera</taxon>
        <taxon>Muscomorpha</taxon>
        <taxon>Ephydroidea</taxon>
        <taxon>Drosophilidae</taxon>
        <taxon>Drosophila</taxon>
        <taxon>Sophophora</taxon>
    </lineage>
</organism>
<dbReference type="EMBL" id="OUUW01000007">
    <property type="protein sequence ID" value="SPP83591.1"/>
    <property type="molecule type" value="Genomic_DNA"/>
</dbReference>
<dbReference type="Pfam" id="PF06477">
    <property type="entry name" value="DUF1091"/>
    <property type="match status" value="1"/>
</dbReference>
<gene>
    <name evidence="2" type="ORF">DGUA_6G018469</name>
</gene>
<dbReference type="OrthoDB" id="7940892at2759"/>
<dbReference type="PANTHER" id="PTHR20898:SF0">
    <property type="entry name" value="DAEDALUS ON 3-RELATED"/>
    <property type="match status" value="1"/>
</dbReference>
<evidence type="ECO:0008006" key="4">
    <source>
        <dbReference type="Google" id="ProtNLM"/>
    </source>
</evidence>
<keyword evidence="3" id="KW-1185">Reference proteome</keyword>